<dbReference type="AlphaFoldDB" id="A0A147HSM8"/>
<proteinExistence type="predicted"/>
<sequence length="193" mass="21179">MQKRGVAILAWMTLFPASIQAQAPQPKNNPQLTAMFDADQAIRASIDPAKPIDMAQVRRMIAEDAMRRATARTLLAEGKLSTAEDYYHAAFLFQHGSDAADYLLAHSLAMAAVARGKAEANWIAAATLDRYLMKIGQPQIYGTQYTRSKDSGVTMDPYDRALIPDSLRTTLGVPMQAEQLKKLEGMKAPNAKP</sequence>
<reference evidence="2 3" key="1">
    <citation type="journal article" date="2016" name="Front. Microbiol.">
        <title>Genomic Resource of Rice Seed Associated Bacteria.</title>
        <authorList>
            <person name="Midha S."/>
            <person name="Bansal K."/>
            <person name="Sharma S."/>
            <person name="Kumar N."/>
            <person name="Patil P.P."/>
            <person name="Chaudhry V."/>
            <person name="Patil P.B."/>
        </authorList>
    </citation>
    <scope>NUCLEOTIDE SEQUENCE [LARGE SCALE GENOMIC DNA]</scope>
    <source>
        <strain evidence="2 3">NS319</strain>
    </source>
</reference>
<gene>
    <name evidence="2" type="ORF">NS319_16885</name>
</gene>
<organism evidence="2 3">
    <name type="scientific">Sphingomonas sanguinis</name>
    <dbReference type="NCBI Taxonomy" id="33051"/>
    <lineage>
        <taxon>Bacteria</taxon>
        <taxon>Pseudomonadati</taxon>
        <taxon>Pseudomonadota</taxon>
        <taxon>Alphaproteobacteria</taxon>
        <taxon>Sphingomonadales</taxon>
        <taxon>Sphingomonadaceae</taxon>
        <taxon>Sphingomonas</taxon>
    </lineage>
</organism>
<evidence type="ECO:0008006" key="4">
    <source>
        <dbReference type="Google" id="ProtNLM"/>
    </source>
</evidence>
<dbReference type="Pfam" id="PF20329">
    <property type="entry name" value="DUF6624"/>
    <property type="match status" value="1"/>
</dbReference>
<dbReference type="PATRIC" id="fig|33051.3.peg.943"/>
<keyword evidence="1" id="KW-0732">Signal</keyword>
<dbReference type="STRING" id="33051.SB4_07780"/>
<feature type="signal peptide" evidence="1">
    <location>
        <begin position="1"/>
        <end position="23"/>
    </location>
</feature>
<dbReference type="EMBL" id="LDTD01000150">
    <property type="protein sequence ID" value="KTT67788.1"/>
    <property type="molecule type" value="Genomic_DNA"/>
</dbReference>
<evidence type="ECO:0000313" key="2">
    <source>
        <dbReference type="EMBL" id="KTT67788.1"/>
    </source>
</evidence>
<evidence type="ECO:0000313" key="3">
    <source>
        <dbReference type="Proteomes" id="UP000072867"/>
    </source>
</evidence>
<comment type="caution">
    <text evidence="2">The sequence shown here is derived from an EMBL/GenBank/DDBJ whole genome shotgun (WGS) entry which is preliminary data.</text>
</comment>
<dbReference type="InterPro" id="IPR046732">
    <property type="entry name" value="DUF6624"/>
</dbReference>
<dbReference type="Proteomes" id="UP000072867">
    <property type="component" value="Unassembled WGS sequence"/>
</dbReference>
<name>A0A147HSM8_9SPHN</name>
<accession>A0A147HSM8</accession>
<feature type="chain" id="PRO_5007547904" description="Lipoprotein" evidence="1">
    <location>
        <begin position="24"/>
        <end position="193"/>
    </location>
</feature>
<evidence type="ECO:0000256" key="1">
    <source>
        <dbReference type="SAM" id="SignalP"/>
    </source>
</evidence>
<protein>
    <recommendedName>
        <fullName evidence="4">Lipoprotein</fullName>
    </recommendedName>
</protein>